<evidence type="ECO:0000259" key="8">
    <source>
        <dbReference type="PROSITE" id="PS50937"/>
    </source>
</evidence>
<evidence type="ECO:0000256" key="6">
    <source>
        <dbReference type="SAM" id="Coils"/>
    </source>
</evidence>
<dbReference type="CDD" id="cd01108">
    <property type="entry name" value="HTH_CueR"/>
    <property type="match status" value="1"/>
</dbReference>
<dbReference type="InParanoid" id="A0A1B4XCU8"/>
<keyword evidence="5" id="KW-0804">Transcription</keyword>
<keyword evidence="10" id="KW-1185">Reference proteome</keyword>
<dbReference type="PROSITE" id="PS50937">
    <property type="entry name" value="HTH_MERR_2"/>
    <property type="match status" value="1"/>
</dbReference>
<dbReference type="RefSeq" id="WP_096361790.1">
    <property type="nucleotide sequence ID" value="NZ_AP014879.1"/>
</dbReference>
<evidence type="ECO:0000256" key="3">
    <source>
        <dbReference type="ARBA" id="ARBA00023015"/>
    </source>
</evidence>
<dbReference type="KEGG" id="slim:SCL_0290"/>
<keyword evidence="2" id="KW-0963">Cytoplasm</keyword>
<dbReference type="SMART" id="SM00422">
    <property type="entry name" value="HTH_MERR"/>
    <property type="match status" value="1"/>
</dbReference>
<dbReference type="GO" id="GO:0003700">
    <property type="term" value="F:DNA-binding transcription factor activity"/>
    <property type="evidence" value="ECO:0007669"/>
    <property type="project" value="InterPro"/>
</dbReference>
<dbReference type="OrthoDB" id="9808480at2"/>
<keyword evidence="6" id="KW-0175">Coiled coil</keyword>
<dbReference type="PANTHER" id="PTHR30204:SF94">
    <property type="entry name" value="HEAVY METAL-DEPENDENT TRANSCRIPTIONAL REGULATOR HI_0293-RELATED"/>
    <property type="match status" value="1"/>
</dbReference>
<protein>
    <submittedName>
        <fullName evidence="9">MerR family transcriptional regulator</fullName>
    </submittedName>
</protein>
<dbReference type="NCBIfam" id="TIGR02044">
    <property type="entry name" value="CueR"/>
    <property type="match status" value="1"/>
</dbReference>
<feature type="region of interest" description="Disordered" evidence="7">
    <location>
        <begin position="131"/>
        <end position="157"/>
    </location>
</feature>
<dbReference type="GO" id="GO:0003677">
    <property type="term" value="F:DNA binding"/>
    <property type="evidence" value="ECO:0007669"/>
    <property type="project" value="UniProtKB-KW"/>
</dbReference>
<evidence type="ECO:0000256" key="2">
    <source>
        <dbReference type="ARBA" id="ARBA00022490"/>
    </source>
</evidence>
<evidence type="ECO:0000256" key="1">
    <source>
        <dbReference type="ARBA" id="ARBA00004496"/>
    </source>
</evidence>
<evidence type="ECO:0000313" key="9">
    <source>
        <dbReference type="EMBL" id="BAV32612.1"/>
    </source>
</evidence>
<dbReference type="Proteomes" id="UP000243180">
    <property type="component" value="Chromosome"/>
</dbReference>
<feature type="domain" description="HTH merR-type" evidence="8">
    <location>
        <begin position="1"/>
        <end position="69"/>
    </location>
</feature>
<dbReference type="InterPro" id="IPR047057">
    <property type="entry name" value="MerR_fam"/>
</dbReference>
<dbReference type="PANTHER" id="PTHR30204">
    <property type="entry name" value="REDOX-CYCLING DRUG-SENSING TRANSCRIPTIONAL ACTIVATOR SOXR"/>
    <property type="match status" value="1"/>
</dbReference>
<feature type="coiled-coil region" evidence="6">
    <location>
        <begin position="81"/>
        <end position="111"/>
    </location>
</feature>
<sequence>MNIGEAAQASGVSAKMVRHYEEIGLIPRARRTLAGYRMYSESDVHTLRFIKQARNLGFSIEQIEQLLKLWQDRRRPSRKVKELAQEHIRELEERIREMQDMKRTLETLAKHCHGDDRPDCPILAGLEKMLPLSGPRRPLDGARKKKRASPSGAASCH</sequence>
<dbReference type="SUPFAM" id="SSF46955">
    <property type="entry name" value="Putative DNA-binding domain"/>
    <property type="match status" value="1"/>
</dbReference>
<dbReference type="InterPro" id="IPR015358">
    <property type="entry name" value="Tscrpt_reg_MerR_DNA-bd"/>
</dbReference>
<proteinExistence type="predicted"/>
<dbReference type="PRINTS" id="PR00040">
    <property type="entry name" value="HTHMERR"/>
</dbReference>
<evidence type="ECO:0000256" key="7">
    <source>
        <dbReference type="SAM" id="MobiDB-lite"/>
    </source>
</evidence>
<gene>
    <name evidence="9" type="ORF">SCL_0290</name>
</gene>
<comment type="subcellular location">
    <subcellularLocation>
        <location evidence="1">Cytoplasm</location>
    </subcellularLocation>
</comment>
<dbReference type="AlphaFoldDB" id="A0A1B4XCU8"/>
<dbReference type="InterPro" id="IPR009061">
    <property type="entry name" value="DNA-bd_dom_put_sf"/>
</dbReference>
<name>A0A1B4XCU8_9GAMM</name>
<dbReference type="InterPro" id="IPR000551">
    <property type="entry name" value="MerR-type_HTH_dom"/>
</dbReference>
<dbReference type="Pfam" id="PF09278">
    <property type="entry name" value="MerR-DNA-bind"/>
    <property type="match status" value="1"/>
</dbReference>
<dbReference type="InterPro" id="IPR011789">
    <property type="entry name" value="CueR"/>
</dbReference>
<evidence type="ECO:0000256" key="5">
    <source>
        <dbReference type="ARBA" id="ARBA00023163"/>
    </source>
</evidence>
<reference evidence="9 10" key="1">
    <citation type="submission" date="2015-05" db="EMBL/GenBank/DDBJ databases">
        <title>Complete genome sequence of a sulfur-oxidizing gammaproteobacterium strain HA5.</title>
        <authorList>
            <person name="Miura A."/>
            <person name="Kojima H."/>
            <person name="Fukui M."/>
        </authorList>
    </citation>
    <scope>NUCLEOTIDE SEQUENCE [LARGE SCALE GENOMIC DNA]</scope>
    <source>
        <strain evidence="9 10">HA5</strain>
    </source>
</reference>
<dbReference type="PROSITE" id="PS00552">
    <property type="entry name" value="HTH_MERR_1"/>
    <property type="match status" value="1"/>
</dbReference>
<keyword evidence="4" id="KW-0238">DNA-binding</keyword>
<accession>A0A1B4XCU8</accession>
<dbReference type="GO" id="GO:0005737">
    <property type="term" value="C:cytoplasm"/>
    <property type="evidence" value="ECO:0007669"/>
    <property type="project" value="UniProtKB-SubCell"/>
</dbReference>
<evidence type="ECO:0000313" key="10">
    <source>
        <dbReference type="Proteomes" id="UP000243180"/>
    </source>
</evidence>
<keyword evidence="3" id="KW-0805">Transcription regulation</keyword>
<evidence type="ECO:0000256" key="4">
    <source>
        <dbReference type="ARBA" id="ARBA00023125"/>
    </source>
</evidence>
<dbReference type="Gene3D" id="1.10.1660.10">
    <property type="match status" value="1"/>
</dbReference>
<dbReference type="EMBL" id="AP014879">
    <property type="protein sequence ID" value="BAV32612.1"/>
    <property type="molecule type" value="Genomic_DNA"/>
</dbReference>
<dbReference type="FunCoup" id="A0A1B4XCU8">
    <property type="interactions" value="73"/>
</dbReference>
<dbReference type="GO" id="GO:0005507">
    <property type="term" value="F:copper ion binding"/>
    <property type="evidence" value="ECO:0007669"/>
    <property type="project" value="InterPro"/>
</dbReference>
<dbReference type="Pfam" id="PF00376">
    <property type="entry name" value="MerR"/>
    <property type="match status" value="1"/>
</dbReference>
<dbReference type="GO" id="GO:0045893">
    <property type="term" value="P:positive regulation of DNA-templated transcription"/>
    <property type="evidence" value="ECO:0007669"/>
    <property type="project" value="InterPro"/>
</dbReference>
<organism evidence="9 10">
    <name type="scientific">Sulfuricaulis limicola</name>
    <dbReference type="NCBI Taxonomy" id="1620215"/>
    <lineage>
        <taxon>Bacteria</taxon>
        <taxon>Pseudomonadati</taxon>
        <taxon>Pseudomonadota</taxon>
        <taxon>Gammaproteobacteria</taxon>
        <taxon>Acidiferrobacterales</taxon>
        <taxon>Acidiferrobacteraceae</taxon>
        <taxon>Sulfuricaulis</taxon>
    </lineage>
</organism>